<organism evidence="1">
    <name type="scientific">Opuntia streptacantha</name>
    <name type="common">Prickly pear cactus</name>
    <name type="synonym">Opuntia cardona</name>
    <dbReference type="NCBI Taxonomy" id="393608"/>
    <lineage>
        <taxon>Eukaryota</taxon>
        <taxon>Viridiplantae</taxon>
        <taxon>Streptophyta</taxon>
        <taxon>Embryophyta</taxon>
        <taxon>Tracheophyta</taxon>
        <taxon>Spermatophyta</taxon>
        <taxon>Magnoliopsida</taxon>
        <taxon>eudicotyledons</taxon>
        <taxon>Gunneridae</taxon>
        <taxon>Pentapetalae</taxon>
        <taxon>Caryophyllales</taxon>
        <taxon>Cactineae</taxon>
        <taxon>Cactaceae</taxon>
        <taxon>Opuntioideae</taxon>
        <taxon>Opuntia</taxon>
    </lineage>
</organism>
<sequence>MHIFWEHDYLGFHSSLLQCPRILQSIAVWNTEILSSHKKQSWSSDLVNVCNGRLVVKDIQVFLRGRICEVCFSFGSKCLHKTPIGNITCTRHQCKVANRVPGCCSMKLLRSLANEVGGQEATMRTTKYGNLTRISQFHINCTVYCCKHISNILTSSFSGKRLQCFFSKSKRTSIIYNQ</sequence>
<protein>
    <submittedName>
        <fullName evidence="1">Uncharacterized protein</fullName>
    </submittedName>
</protein>
<dbReference type="AlphaFoldDB" id="A0A7C9CXM2"/>
<evidence type="ECO:0000313" key="1">
    <source>
        <dbReference type="EMBL" id="MBA4624868.1"/>
    </source>
</evidence>
<accession>A0A7C9CXM2</accession>
<name>A0A7C9CXM2_OPUST</name>
<reference evidence="1" key="1">
    <citation type="journal article" date="2013" name="J. Plant Res.">
        <title>Effect of fungi and light on seed germination of three Opuntia species from semiarid lands of central Mexico.</title>
        <authorList>
            <person name="Delgado-Sanchez P."/>
            <person name="Jimenez-Bremont J.F."/>
            <person name="Guerrero-Gonzalez Mde L."/>
            <person name="Flores J."/>
        </authorList>
    </citation>
    <scope>NUCLEOTIDE SEQUENCE</scope>
    <source>
        <tissue evidence="1">Cladode</tissue>
    </source>
</reference>
<proteinExistence type="predicted"/>
<reference evidence="1" key="2">
    <citation type="submission" date="2020-07" db="EMBL/GenBank/DDBJ databases">
        <authorList>
            <person name="Vera ALvarez R."/>
            <person name="Arias-Moreno D.M."/>
            <person name="Jimenez-Jacinto V."/>
            <person name="Jimenez-Bremont J.F."/>
            <person name="Swaminathan K."/>
            <person name="Moose S.P."/>
            <person name="Guerrero-Gonzalez M.L."/>
            <person name="Marino-Ramirez L."/>
            <person name="Landsman D."/>
            <person name="Rodriguez-Kessler M."/>
            <person name="Delgado-Sanchez P."/>
        </authorList>
    </citation>
    <scope>NUCLEOTIDE SEQUENCE</scope>
    <source>
        <tissue evidence="1">Cladode</tissue>
    </source>
</reference>
<dbReference type="EMBL" id="GISG01049237">
    <property type="protein sequence ID" value="MBA4624868.1"/>
    <property type="molecule type" value="Transcribed_RNA"/>
</dbReference>